<dbReference type="KEGG" id="llu:AKJ09_01380"/>
<dbReference type="InterPro" id="IPR001172">
    <property type="entry name" value="FliN_T3SS_HrcQb"/>
</dbReference>
<protein>
    <recommendedName>
        <fullName evidence="3">Flagellar motor switch protein FliN</fullName>
    </recommendedName>
</protein>
<proteinExistence type="inferred from homology"/>
<evidence type="ECO:0000256" key="1">
    <source>
        <dbReference type="ARBA" id="ARBA00004413"/>
    </source>
</evidence>
<keyword evidence="7" id="KW-0472">Membrane</keyword>
<keyword evidence="10" id="KW-0966">Cell projection</keyword>
<dbReference type="GO" id="GO:0003774">
    <property type="term" value="F:cytoskeletal motor activity"/>
    <property type="evidence" value="ECO:0007669"/>
    <property type="project" value="InterPro"/>
</dbReference>
<evidence type="ECO:0000256" key="6">
    <source>
        <dbReference type="ARBA" id="ARBA00022779"/>
    </source>
</evidence>
<comment type="similarity">
    <text evidence="2">Belongs to the FliN/MopA/SpaO family.</text>
</comment>
<keyword evidence="10" id="KW-0282">Flagellum</keyword>
<sequence length="119" mass="13118">MKHEGRTLREEKPNVMDSTPAPENNRPQENEVPAAKTEALALLRDVEVELTLEIGRRRMKIADVIKLGPGQMVELDKQAGEPLELLVNGRLVGRGEAVVVGDRYGIRITEILTPEGGAR</sequence>
<organism evidence="10 11">
    <name type="scientific">Labilithrix luteola</name>
    <dbReference type="NCBI Taxonomy" id="1391654"/>
    <lineage>
        <taxon>Bacteria</taxon>
        <taxon>Pseudomonadati</taxon>
        <taxon>Myxococcota</taxon>
        <taxon>Polyangia</taxon>
        <taxon>Polyangiales</taxon>
        <taxon>Labilitrichaceae</taxon>
        <taxon>Labilithrix</taxon>
    </lineage>
</organism>
<evidence type="ECO:0000259" key="9">
    <source>
        <dbReference type="Pfam" id="PF01052"/>
    </source>
</evidence>
<dbReference type="InterPro" id="IPR001543">
    <property type="entry name" value="FliN-like_C"/>
</dbReference>
<dbReference type="Proteomes" id="UP000064967">
    <property type="component" value="Chromosome"/>
</dbReference>
<dbReference type="AlphaFoldDB" id="A0A0K1PMV3"/>
<evidence type="ECO:0000313" key="10">
    <source>
        <dbReference type="EMBL" id="AKU94716.1"/>
    </source>
</evidence>
<accession>A0A0K1PMV3</accession>
<keyword evidence="4" id="KW-1003">Cell membrane</keyword>
<name>A0A0K1PMV3_9BACT</name>
<evidence type="ECO:0000256" key="2">
    <source>
        <dbReference type="ARBA" id="ARBA00009226"/>
    </source>
</evidence>
<dbReference type="GO" id="GO:0071973">
    <property type="term" value="P:bacterial-type flagellum-dependent cell motility"/>
    <property type="evidence" value="ECO:0007669"/>
    <property type="project" value="InterPro"/>
</dbReference>
<dbReference type="Pfam" id="PF01052">
    <property type="entry name" value="FliMN_C"/>
    <property type="match status" value="1"/>
</dbReference>
<feature type="region of interest" description="Disordered" evidence="8">
    <location>
        <begin position="1"/>
        <end position="33"/>
    </location>
</feature>
<dbReference type="SUPFAM" id="SSF101801">
    <property type="entry name" value="Surface presentation of antigens (SPOA)"/>
    <property type="match status" value="1"/>
</dbReference>
<dbReference type="PANTHER" id="PTHR43484">
    <property type="match status" value="1"/>
</dbReference>
<reference evidence="10 11" key="1">
    <citation type="submission" date="2015-08" db="EMBL/GenBank/DDBJ databases">
        <authorList>
            <person name="Babu N.S."/>
            <person name="Beckwith C.J."/>
            <person name="Beseler K.G."/>
            <person name="Brison A."/>
            <person name="Carone J.V."/>
            <person name="Caskin T.P."/>
            <person name="Diamond M."/>
            <person name="Durham M.E."/>
            <person name="Foxe J.M."/>
            <person name="Go M."/>
            <person name="Henderson B.A."/>
            <person name="Jones I.B."/>
            <person name="McGettigan J.A."/>
            <person name="Micheletti S.J."/>
            <person name="Nasrallah M.E."/>
            <person name="Ortiz D."/>
            <person name="Piller C.R."/>
            <person name="Privatt S.R."/>
            <person name="Schneider S.L."/>
            <person name="Sharp S."/>
            <person name="Smith T.C."/>
            <person name="Stanton J.D."/>
            <person name="Ullery H.E."/>
            <person name="Wilson R.J."/>
            <person name="Serrano M.G."/>
            <person name="Buck G."/>
            <person name="Lee V."/>
            <person name="Wang Y."/>
            <person name="Carvalho R."/>
            <person name="Voegtly L."/>
            <person name="Shi R."/>
            <person name="Duckworth R."/>
            <person name="Johnson A."/>
            <person name="Loviza R."/>
            <person name="Walstead R."/>
            <person name="Shah Z."/>
            <person name="Kiflezghi M."/>
            <person name="Wade K."/>
            <person name="Ball S.L."/>
            <person name="Bradley K.W."/>
            <person name="Asai D.J."/>
            <person name="Bowman C.A."/>
            <person name="Russell D.A."/>
            <person name="Pope W.H."/>
            <person name="Jacobs-Sera D."/>
            <person name="Hendrix R.W."/>
            <person name="Hatfull G.F."/>
        </authorList>
    </citation>
    <scope>NUCLEOTIDE SEQUENCE [LARGE SCALE GENOMIC DNA]</scope>
    <source>
        <strain evidence="10 11">DSM 27648</strain>
    </source>
</reference>
<evidence type="ECO:0000256" key="4">
    <source>
        <dbReference type="ARBA" id="ARBA00022475"/>
    </source>
</evidence>
<dbReference type="PRINTS" id="PR00956">
    <property type="entry name" value="FLGMOTORFLIN"/>
</dbReference>
<keyword evidence="11" id="KW-1185">Reference proteome</keyword>
<dbReference type="GO" id="GO:0009425">
    <property type="term" value="C:bacterial-type flagellum basal body"/>
    <property type="evidence" value="ECO:0007669"/>
    <property type="project" value="InterPro"/>
</dbReference>
<dbReference type="GO" id="GO:0006935">
    <property type="term" value="P:chemotaxis"/>
    <property type="evidence" value="ECO:0007669"/>
    <property type="project" value="UniProtKB-KW"/>
</dbReference>
<keyword evidence="10" id="KW-0969">Cilium</keyword>
<evidence type="ECO:0000313" key="11">
    <source>
        <dbReference type="Proteomes" id="UP000064967"/>
    </source>
</evidence>
<feature type="compositionally biased region" description="Basic and acidic residues" evidence="8">
    <location>
        <begin position="1"/>
        <end position="14"/>
    </location>
</feature>
<dbReference type="NCBIfam" id="TIGR02480">
    <property type="entry name" value="fliN"/>
    <property type="match status" value="1"/>
</dbReference>
<dbReference type="GO" id="GO:0005886">
    <property type="term" value="C:plasma membrane"/>
    <property type="evidence" value="ECO:0007669"/>
    <property type="project" value="UniProtKB-SubCell"/>
</dbReference>
<dbReference type="InterPro" id="IPR036429">
    <property type="entry name" value="SpoA-like_sf"/>
</dbReference>
<dbReference type="InterPro" id="IPR012826">
    <property type="entry name" value="FliN"/>
</dbReference>
<dbReference type="Gene3D" id="2.30.330.10">
    <property type="entry name" value="SpoA-like"/>
    <property type="match status" value="1"/>
</dbReference>
<dbReference type="InterPro" id="IPR051469">
    <property type="entry name" value="FliN/MopA/SpaO"/>
</dbReference>
<evidence type="ECO:0000256" key="7">
    <source>
        <dbReference type="ARBA" id="ARBA00023136"/>
    </source>
</evidence>
<keyword evidence="6" id="KW-0283">Flagellar rotation</keyword>
<comment type="subcellular location">
    <subcellularLocation>
        <location evidence="1">Cell membrane</location>
        <topology evidence="1">Peripheral membrane protein</topology>
        <orientation evidence="1">Cytoplasmic side</orientation>
    </subcellularLocation>
</comment>
<gene>
    <name evidence="10" type="ORF">AKJ09_01380</name>
</gene>
<keyword evidence="5" id="KW-0145">Chemotaxis</keyword>
<dbReference type="PANTHER" id="PTHR43484:SF1">
    <property type="entry name" value="FLAGELLAR MOTOR SWITCH PROTEIN FLIN"/>
    <property type="match status" value="1"/>
</dbReference>
<evidence type="ECO:0000256" key="3">
    <source>
        <dbReference type="ARBA" id="ARBA00021897"/>
    </source>
</evidence>
<evidence type="ECO:0000256" key="5">
    <source>
        <dbReference type="ARBA" id="ARBA00022500"/>
    </source>
</evidence>
<evidence type="ECO:0000256" key="8">
    <source>
        <dbReference type="SAM" id="MobiDB-lite"/>
    </source>
</evidence>
<dbReference type="EMBL" id="CP012333">
    <property type="protein sequence ID" value="AKU94716.1"/>
    <property type="molecule type" value="Genomic_DNA"/>
</dbReference>
<dbReference type="STRING" id="1391654.AKJ09_01380"/>
<feature type="domain" description="Flagellar motor switch protein FliN-like C-terminal" evidence="9">
    <location>
        <begin position="43"/>
        <end position="112"/>
    </location>
</feature>